<accession>A0ABV2HDH3</accession>
<evidence type="ECO:0000256" key="1">
    <source>
        <dbReference type="SAM" id="Phobius"/>
    </source>
</evidence>
<protein>
    <submittedName>
        <fullName evidence="2">Heme/copper-type cytochrome/quinol oxidase subunit 2</fullName>
    </submittedName>
</protein>
<sequence length="163" mass="17216">MLLLTRLAPLLASFAAMDVGQFISRMRRNAVIYALVLLFSLTAYGALVAAAAVAMAEEIGAAGALLVVAGAAVLLALVLLLVVRMRARAEERKRKQAAIDGGSRALMATAALSVLPVVVKSRSLAILAVAGGLGYLAMRNMDSITGRSHRPRPGPRPEDDYRY</sequence>
<keyword evidence="3" id="KW-1185">Reference proteome</keyword>
<dbReference type="RefSeq" id="WP_247246235.1">
    <property type="nucleotide sequence ID" value="NZ_JALJRA010000028.1"/>
</dbReference>
<evidence type="ECO:0000313" key="3">
    <source>
        <dbReference type="Proteomes" id="UP001549031"/>
    </source>
</evidence>
<keyword evidence="1" id="KW-0812">Transmembrane</keyword>
<reference evidence="2 3" key="1">
    <citation type="submission" date="2024-06" db="EMBL/GenBank/DDBJ databases">
        <title>Genomic Encyclopedia of Type Strains, Phase IV (KMG-IV): sequencing the most valuable type-strain genomes for metagenomic binning, comparative biology and taxonomic classification.</title>
        <authorList>
            <person name="Goeker M."/>
        </authorList>
    </citation>
    <scope>NUCLEOTIDE SEQUENCE [LARGE SCALE GENOMIC DNA]</scope>
    <source>
        <strain evidence="2 3">DSM 105042</strain>
    </source>
</reference>
<comment type="caution">
    <text evidence="2">The sequence shown here is derived from an EMBL/GenBank/DDBJ whole genome shotgun (WGS) entry which is preliminary data.</text>
</comment>
<proteinExistence type="predicted"/>
<feature type="transmembrane region" description="Helical" evidence="1">
    <location>
        <begin position="61"/>
        <end position="85"/>
    </location>
</feature>
<name>A0ABV2HDH3_9HYPH</name>
<dbReference type="EMBL" id="JBEPLJ010000027">
    <property type="protein sequence ID" value="MET3588559.1"/>
    <property type="molecule type" value="Genomic_DNA"/>
</dbReference>
<dbReference type="Proteomes" id="UP001549031">
    <property type="component" value="Unassembled WGS sequence"/>
</dbReference>
<organism evidence="2 3">
    <name type="scientific">Pseudorhizobium tarimense</name>
    <dbReference type="NCBI Taxonomy" id="1079109"/>
    <lineage>
        <taxon>Bacteria</taxon>
        <taxon>Pseudomonadati</taxon>
        <taxon>Pseudomonadota</taxon>
        <taxon>Alphaproteobacteria</taxon>
        <taxon>Hyphomicrobiales</taxon>
        <taxon>Rhizobiaceae</taxon>
        <taxon>Rhizobium/Agrobacterium group</taxon>
        <taxon>Pseudorhizobium</taxon>
    </lineage>
</organism>
<gene>
    <name evidence="2" type="ORF">ABID21_004695</name>
</gene>
<evidence type="ECO:0000313" key="2">
    <source>
        <dbReference type="EMBL" id="MET3588559.1"/>
    </source>
</evidence>
<keyword evidence="1" id="KW-1133">Transmembrane helix</keyword>
<keyword evidence="1" id="KW-0472">Membrane</keyword>
<feature type="transmembrane region" description="Helical" evidence="1">
    <location>
        <begin position="30"/>
        <end position="55"/>
    </location>
</feature>